<dbReference type="Proteomes" id="UP000617628">
    <property type="component" value="Unassembled WGS sequence"/>
</dbReference>
<organism evidence="1 2">
    <name type="scientific">Pelagicoccus mobilis</name>
    <dbReference type="NCBI Taxonomy" id="415221"/>
    <lineage>
        <taxon>Bacteria</taxon>
        <taxon>Pseudomonadati</taxon>
        <taxon>Verrucomicrobiota</taxon>
        <taxon>Opitutia</taxon>
        <taxon>Puniceicoccales</taxon>
        <taxon>Pelagicoccaceae</taxon>
        <taxon>Pelagicoccus</taxon>
    </lineage>
</organism>
<accession>A0A934S4N1</accession>
<proteinExistence type="predicted"/>
<reference evidence="1" key="1">
    <citation type="submission" date="2021-01" db="EMBL/GenBank/DDBJ databases">
        <title>Modified the classification status of verrucomicrobia.</title>
        <authorList>
            <person name="Feng X."/>
        </authorList>
    </citation>
    <scope>NUCLEOTIDE SEQUENCE</scope>
    <source>
        <strain evidence="1">KCTC 13126</strain>
    </source>
</reference>
<evidence type="ECO:0000313" key="2">
    <source>
        <dbReference type="Proteomes" id="UP000617628"/>
    </source>
</evidence>
<protein>
    <submittedName>
        <fullName evidence="1">Uncharacterized protein</fullName>
    </submittedName>
</protein>
<evidence type="ECO:0000313" key="1">
    <source>
        <dbReference type="EMBL" id="MBK1878928.1"/>
    </source>
</evidence>
<comment type="caution">
    <text evidence="1">The sequence shown here is derived from an EMBL/GenBank/DDBJ whole genome shotgun (WGS) entry which is preliminary data.</text>
</comment>
<gene>
    <name evidence="1" type="ORF">JIN87_18740</name>
</gene>
<keyword evidence="2" id="KW-1185">Reference proteome</keyword>
<sequence>MNRQAAEKIRVVSDLRVRTAQQATAATNDWLRELAGLLDATMRETWLPMGFRSLVVHELPRMRELAERGGEGRDSLLATVSRIRGEAEPYKTFAKRSAAFVCLRNLEAELKACQFVA</sequence>
<name>A0A934S4N1_9BACT</name>
<dbReference type="AlphaFoldDB" id="A0A934S4N1"/>
<dbReference type="EMBL" id="JAENIL010000037">
    <property type="protein sequence ID" value="MBK1878928.1"/>
    <property type="molecule type" value="Genomic_DNA"/>
</dbReference>
<dbReference type="RefSeq" id="WP_200357140.1">
    <property type="nucleotide sequence ID" value="NZ_JAENIL010000037.1"/>
</dbReference>